<dbReference type="CDD" id="cd00838">
    <property type="entry name" value="MPP_superfamily"/>
    <property type="match status" value="1"/>
</dbReference>
<evidence type="ECO:0000259" key="2">
    <source>
        <dbReference type="Pfam" id="PF12850"/>
    </source>
</evidence>
<gene>
    <name evidence="3" type="ORF">SAMN04488103_10562</name>
</gene>
<keyword evidence="4" id="KW-1185">Reference proteome</keyword>
<dbReference type="InterPro" id="IPR024654">
    <property type="entry name" value="Calcineurin-like_PHP_lpxH"/>
</dbReference>
<evidence type="ECO:0000313" key="4">
    <source>
        <dbReference type="Proteomes" id="UP000198761"/>
    </source>
</evidence>
<accession>A0A1H8GGN3</accession>
<name>A0A1H8GGN3_9RHOB</name>
<dbReference type="InterPro" id="IPR011152">
    <property type="entry name" value="Pesterase_MJ0912"/>
</dbReference>
<dbReference type="RefSeq" id="WP_091301018.1">
    <property type="nucleotide sequence ID" value="NZ_FOCE01000005.1"/>
</dbReference>
<reference evidence="3 4" key="1">
    <citation type="submission" date="2016-10" db="EMBL/GenBank/DDBJ databases">
        <authorList>
            <person name="de Groot N.N."/>
        </authorList>
    </citation>
    <scope>NUCLEOTIDE SEQUENCE [LARGE SCALE GENOMIC DNA]</scope>
    <source>
        <strain evidence="3 4">DSM 3857</strain>
    </source>
</reference>
<dbReference type="InterPro" id="IPR029052">
    <property type="entry name" value="Metallo-depent_PP-like"/>
</dbReference>
<dbReference type="InterPro" id="IPR050126">
    <property type="entry name" value="Ap4A_hydrolase"/>
</dbReference>
<dbReference type="PANTHER" id="PTHR42850">
    <property type="entry name" value="METALLOPHOSPHOESTERASE"/>
    <property type="match status" value="1"/>
</dbReference>
<evidence type="ECO:0000313" key="3">
    <source>
        <dbReference type="EMBL" id="SEN43331.1"/>
    </source>
</evidence>
<dbReference type="PIRSF" id="PIRSF000883">
    <property type="entry name" value="Pesterase_MJ0912"/>
    <property type="match status" value="1"/>
</dbReference>
<dbReference type="Pfam" id="PF12850">
    <property type="entry name" value="Metallophos_2"/>
    <property type="match status" value="1"/>
</dbReference>
<dbReference type="EMBL" id="FOCE01000005">
    <property type="protein sequence ID" value="SEN43331.1"/>
    <property type="molecule type" value="Genomic_DNA"/>
</dbReference>
<dbReference type="Gene3D" id="3.60.21.10">
    <property type="match status" value="1"/>
</dbReference>
<organism evidence="3 4">
    <name type="scientific">Gemmobacter aquatilis</name>
    <dbReference type="NCBI Taxonomy" id="933059"/>
    <lineage>
        <taxon>Bacteria</taxon>
        <taxon>Pseudomonadati</taxon>
        <taxon>Pseudomonadota</taxon>
        <taxon>Alphaproteobacteria</taxon>
        <taxon>Rhodobacterales</taxon>
        <taxon>Paracoccaceae</taxon>
        <taxon>Gemmobacter</taxon>
    </lineage>
</organism>
<sequence>MRIAILTDIHANREAFAAVLADVDQRKVQQIVLLGDIVGYGPDPEWCCARAMQLAGAGALVVQGNHDAAVAKPDTSMNITARRAMDWTRPRLSPGQVAFLSGLPMTHRIGDLLFVHASANDPQDWIYVTSAQRAMPSFRVCQDRVIFCGHVHVPRLISCDINNRVAEQPIPMGNPVPLIRSRRWLAVVGAVGQPRDGRPQAGYAVMDTVRNELSFMRVPYDTATTVAKLRAAGLPESLAMRLQSGA</sequence>
<dbReference type="OrthoDB" id="9813918at2"/>
<dbReference type="Proteomes" id="UP000198761">
    <property type="component" value="Unassembled WGS sequence"/>
</dbReference>
<dbReference type="STRING" id="933059.SAMN04488103_10562"/>
<comment type="similarity">
    <text evidence="1">Belongs to the metallophosphoesterase superfamily. YfcE family.</text>
</comment>
<proteinExistence type="inferred from homology"/>
<dbReference type="SUPFAM" id="SSF56300">
    <property type="entry name" value="Metallo-dependent phosphatases"/>
    <property type="match status" value="1"/>
</dbReference>
<feature type="domain" description="Calcineurin-like phosphoesterase" evidence="2">
    <location>
        <begin position="1"/>
        <end position="209"/>
    </location>
</feature>
<evidence type="ECO:0000256" key="1">
    <source>
        <dbReference type="ARBA" id="ARBA00008950"/>
    </source>
</evidence>
<protein>
    <submittedName>
        <fullName evidence="3">Predicted phosphodiesterase</fullName>
    </submittedName>
</protein>
<dbReference type="GO" id="GO:0016791">
    <property type="term" value="F:phosphatase activity"/>
    <property type="evidence" value="ECO:0007669"/>
    <property type="project" value="TreeGrafter"/>
</dbReference>
<dbReference type="PANTHER" id="PTHR42850:SF2">
    <property type="entry name" value="BLL5683 PROTEIN"/>
    <property type="match status" value="1"/>
</dbReference>
<dbReference type="GO" id="GO:0005737">
    <property type="term" value="C:cytoplasm"/>
    <property type="evidence" value="ECO:0007669"/>
    <property type="project" value="TreeGrafter"/>
</dbReference>
<dbReference type="AlphaFoldDB" id="A0A1H8GGN3"/>